<evidence type="ECO:0000313" key="8">
    <source>
        <dbReference type="EMBL" id="PWA01710.1"/>
    </source>
</evidence>
<dbReference type="EMBL" id="MBFU01000138">
    <property type="protein sequence ID" value="PWA01710.1"/>
    <property type="molecule type" value="Genomic_DNA"/>
</dbReference>
<dbReference type="PANTHER" id="PTHR22807:SF4">
    <property type="entry name" value="28S RRNA (CYTOSINE-C(5))-METHYLTRANSFERASE"/>
    <property type="match status" value="1"/>
</dbReference>
<evidence type="ECO:0000256" key="3">
    <source>
        <dbReference type="ARBA" id="ARBA00022691"/>
    </source>
</evidence>
<dbReference type="PANTHER" id="PTHR22807">
    <property type="entry name" value="NOP2 YEAST -RELATED NOL1/NOP2/FMU SUN DOMAIN-CONTAINING"/>
    <property type="match status" value="1"/>
</dbReference>
<feature type="binding site" evidence="5">
    <location>
        <position position="262"/>
    </location>
    <ligand>
        <name>S-adenosyl-L-methionine</name>
        <dbReference type="ChEBI" id="CHEBI:59789"/>
    </ligand>
</feature>
<dbReference type="GO" id="GO:0003723">
    <property type="term" value="F:RNA binding"/>
    <property type="evidence" value="ECO:0007669"/>
    <property type="project" value="UniProtKB-UniRule"/>
</dbReference>
<dbReference type="Pfam" id="PF21148">
    <property type="entry name" value="NSUN5_fdxn-like"/>
    <property type="match status" value="1"/>
</dbReference>
<reference evidence="8 9" key="1">
    <citation type="journal article" date="2018" name="MBio">
        <title>Comparative Genomics Reveals the Core Gene Toolbox for the Fungus-Insect Symbiosis.</title>
        <authorList>
            <person name="Wang Y."/>
            <person name="Stata M."/>
            <person name="Wang W."/>
            <person name="Stajich J.E."/>
            <person name="White M.M."/>
            <person name="Moncalvo J.M."/>
        </authorList>
    </citation>
    <scope>NUCLEOTIDE SEQUENCE [LARGE SCALE GENOMIC DNA]</scope>
    <source>
        <strain evidence="8 9">AUS-126-30</strain>
    </source>
</reference>
<evidence type="ECO:0000256" key="6">
    <source>
        <dbReference type="SAM" id="MobiDB-lite"/>
    </source>
</evidence>
<feature type="domain" description="SAM-dependent MTase RsmB/NOP-type" evidence="7">
    <location>
        <begin position="129"/>
        <end position="421"/>
    </location>
</feature>
<feature type="compositionally biased region" description="Basic residues" evidence="6">
    <location>
        <begin position="518"/>
        <end position="535"/>
    </location>
</feature>
<evidence type="ECO:0000259" key="7">
    <source>
        <dbReference type="PROSITE" id="PS51686"/>
    </source>
</evidence>
<evidence type="ECO:0000256" key="5">
    <source>
        <dbReference type="PROSITE-ProRule" id="PRU01023"/>
    </source>
</evidence>
<evidence type="ECO:0000313" key="9">
    <source>
        <dbReference type="Proteomes" id="UP000245591"/>
    </source>
</evidence>
<dbReference type="Pfam" id="PF01189">
    <property type="entry name" value="Methyltr_RsmB-F"/>
    <property type="match status" value="1"/>
</dbReference>
<keyword evidence="4 5" id="KW-0694">RNA-binding</keyword>
<dbReference type="GO" id="GO:0008173">
    <property type="term" value="F:RNA methyltransferase activity"/>
    <property type="evidence" value="ECO:0007669"/>
    <property type="project" value="InterPro"/>
</dbReference>
<keyword evidence="2 5" id="KW-0808">Transferase</keyword>
<organism evidence="8 9">
    <name type="scientific">Smittium angustum</name>
    <dbReference type="NCBI Taxonomy" id="133377"/>
    <lineage>
        <taxon>Eukaryota</taxon>
        <taxon>Fungi</taxon>
        <taxon>Fungi incertae sedis</taxon>
        <taxon>Zoopagomycota</taxon>
        <taxon>Kickxellomycotina</taxon>
        <taxon>Harpellomycetes</taxon>
        <taxon>Harpellales</taxon>
        <taxon>Legeriomycetaceae</taxon>
        <taxon>Smittium</taxon>
    </lineage>
</organism>
<dbReference type="AlphaFoldDB" id="A0A2U1J9C4"/>
<dbReference type="Proteomes" id="UP000245591">
    <property type="component" value="Unassembled WGS sequence"/>
</dbReference>
<evidence type="ECO:0000256" key="2">
    <source>
        <dbReference type="ARBA" id="ARBA00022679"/>
    </source>
</evidence>
<dbReference type="InterPro" id="IPR023267">
    <property type="entry name" value="RCMT"/>
</dbReference>
<comment type="similarity">
    <text evidence="5">Belongs to the class I-like SAM-binding methyltransferase superfamily. RsmB/NOP family.</text>
</comment>
<dbReference type="SUPFAM" id="SSF53335">
    <property type="entry name" value="S-adenosyl-L-methionine-dependent methyltransferases"/>
    <property type="match status" value="1"/>
</dbReference>
<dbReference type="Gene3D" id="3.40.50.150">
    <property type="entry name" value="Vaccinia Virus protein VP39"/>
    <property type="match status" value="1"/>
</dbReference>
<dbReference type="PROSITE" id="PS51686">
    <property type="entry name" value="SAM_MT_RSMB_NOP"/>
    <property type="match status" value="1"/>
</dbReference>
<keyword evidence="3 5" id="KW-0949">S-adenosyl-L-methionine</keyword>
<feature type="binding site" evidence="5">
    <location>
        <begin position="238"/>
        <end position="244"/>
    </location>
    <ligand>
        <name>S-adenosyl-L-methionine</name>
        <dbReference type="ChEBI" id="CHEBI:59789"/>
    </ligand>
</feature>
<dbReference type="InterPro" id="IPR048889">
    <property type="entry name" value="NSUN5_RCM1_N"/>
</dbReference>
<gene>
    <name evidence="8" type="ORF">BB558_002175</name>
</gene>
<comment type="caution">
    <text evidence="5">Lacks conserved residue(s) required for the propagation of feature annotation.</text>
</comment>
<dbReference type="PRINTS" id="PR02008">
    <property type="entry name" value="RCMTFAMILY"/>
</dbReference>
<dbReference type="GO" id="GO:0070475">
    <property type="term" value="P:rRNA base methylation"/>
    <property type="evidence" value="ECO:0007669"/>
    <property type="project" value="TreeGrafter"/>
</dbReference>
<dbReference type="InterPro" id="IPR049560">
    <property type="entry name" value="MeTrfase_RsmB-F_NOP2_cat"/>
</dbReference>
<feature type="region of interest" description="Disordered" evidence="6">
    <location>
        <begin position="498"/>
        <end position="535"/>
    </location>
</feature>
<keyword evidence="1 5" id="KW-0489">Methyltransferase</keyword>
<proteinExistence type="inferred from homology"/>
<keyword evidence="9" id="KW-1185">Reference proteome</keyword>
<feature type="binding site" evidence="5">
    <location>
        <position position="309"/>
    </location>
    <ligand>
        <name>S-adenosyl-L-methionine</name>
        <dbReference type="ChEBI" id="CHEBI:59789"/>
    </ligand>
</feature>
<accession>A0A2U1J9C4</accession>
<dbReference type="Gene3D" id="3.30.70.1170">
    <property type="entry name" value="Sun protein, domain 3"/>
    <property type="match status" value="1"/>
</dbReference>
<evidence type="ECO:0000256" key="4">
    <source>
        <dbReference type="ARBA" id="ARBA00022884"/>
    </source>
</evidence>
<evidence type="ECO:0000256" key="1">
    <source>
        <dbReference type="ARBA" id="ARBA00022603"/>
    </source>
</evidence>
<name>A0A2U1J9C4_SMIAN</name>
<dbReference type="InterPro" id="IPR029063">
    <property type="entry name" value="SAM-dependent_MTases_sf"/>
</dbReference>
<dbReference type="InterPro" id="IPR001678">
    <property type="entry name" value="MeTrfase_RsmB-F_NOP2_dom"/>
</dbReference>
<sequence length="535" mass="60193">MGFYSQTSSILSNLLYGKASLKSATIGNSKIKPEHKRRVYAAICETLKYSRVLLQVLDNTKILIGEKKILDIDCLVALHDLFFARGGIQHDKQDLNIKKLLLKNKNILIKEFERYKTLNNVKSKTDMQLEGNDKVFIPRYIRVNTLKASVDNVIERFVAEGYKYLDTVLYNEFEKKLRSKKSFCRDMDIPNVLVFPPSTDFHAHEMYKSGEIIFQDKASCFPAYILNPEPGSTIIDACAAPGNKTSHLASIIDNQGLIYACDLDKVRLNVLIKQTGIAGCTCIEPKCTSFLDFDPNSVEGKSIEYILLDPSCSGSGIVNRSDQLVDSFIDTFPNVKKITYSTCSIHTKENESVVENVLSHQNRFKLANRSIVLSEWNSRGIEYPNQNIDASLTKRELDALVRSSPEEMHTNGFFVACFVDPALIYQNEKDNIVYNEKRPLIDFVKSPIATTESQKVEVLPATNDNASSVETSFLVPAKTNGGEIDETKTLKKQKMDESVFNKKIESNGNSTDNASTKTNKKRKSGKKKVRQPITN</sequence>
<comment type="caution">
    <text evidence="8">The sequence shown here is derived from an EMBL/GenBank/DDBJ whole genome shotgun (WGS) entry which is preliminary data.</text>
</comment>
<feature type="compositionally biased region" description="Polar residues" evidence="6">
    <location>
        <begin position="506"/>
        <end position="516"/>
    </location>
</feature>
<dbReference type="Pfam" id="PF21153">
    <property type="entry name" value="NSUN5_N"/>
    <property type="match status" value="1"/>
</dbReference>
<protein>
    <recommendedName>
        <fullName evidence="7">SAM-dependent MTase RsmB/NOP-type domain-containing protein</fullName>
    </recommendedName>
</protein>
<dbReference type="InterPro" id="IPR049561">
    <property type="entry name" value="NSUN5_7_fdxn-like"/>
</dbReference>
<dbReference type="GO" id="GO:0005730">
    <property type="term" value="C:nucleolus"/>
    <property type="evidence" value="ECO:0007669"/>
    <property type="project" value="TreeGrafter"/>
</dbReference>